<dbReference type="EMBL" id="AVOT02042611">
    <property type="protein sequence ID" value="MBW0538031.1"/>
    <property type="molecule type" value="Genomic_DNA"/>
</dbReference>
<evidence type="ECO:0000313" key="1">
    <source>
        <dbReference type="EMBL" id="MBW0538031.1"/>
    </source>
</evidence>
<dbReference type="AlphaFoldDB" id="A0A9Q3ICD9"/>
<name>A0A9Q3ICD9_9BASI</name>
<organism evidence="1 2">
    <name type="scientific">Austropuccinia psidii MF-1</name>
    <dbReference type="NCBI Taxonomy" id="1389203"/>
    <lineage>
        <taxon>Eukaryota</taxon>
        <taxon>Fungi</taxon>
        <taxon>Dikarya</taxon>
        <taxon>Basidiomycota</taxon>
        <taxon>Pucciniomycotina</taxon>
        <taxon>Pucciniomycetes</taxon>
        <taxon>Pucciniales</taxon>
        <taxon>Sphaerophragmiaceae</taxon>
        <taxon>Austropuccinia</taxon>
    </lineage>
</organism>
<dbReference type="Gene3D" id="3.30.420.10">
    <property type="entry name" value="Ribonuclease H-like superfamily/Ribonuclease H"/>
    <property type="match status" value="1"/>
</dbReference>
<keyword evidence="2" id="KW-1185">Reference proteome</keyword>
<dbReference type="InterPro" id="IPR036397">
    <property type="entry name" value="RNaseH_sf"/>
</dbReference>
<evidence type="ECO:0008006" key="3">
    <source>
        <dbReference type="Google" id="ProtNLM"/>
    </source>
</evidence>
<dbReference type="GO" id="GO:0003676">
    <property type="term" value="F:nucleic acid binding"/>
    <property type="evidence" value="ECO:0007669"/>
    <property type="project" value="InterPro"/>
</dbReference>
<dbReference type="PANTHER" id="PTHR37984">
    <property type="entry name" value="PROTEIN CBG26694"/>
    <property type="match status" value="1"/>
</dbReference>
<reference evidence="1" key="1">
    <citation type="submission" date="2021-03" db="EMBL/GenBank/DDBJ databases">
        <title>Draft genome sequence of rust myrtle Austropuccinia psidii MF-1, a brazilian biotype.</title>
        <authorList>
            <person name="Quecine M.C."/>
            <person name="Pachon D.M.R."/>
            <person name="Bonatelli M.L."/>
            <person name="Correr F.H."/>
            <person name="Franceschini L.M."/>
            <person name="Leite T.F."/>
            <person name="Margarido G.R.A."/>
            <person name="Almeida C.A."/>
            <person name="Ferrarezi J.A."/>
            <person name="Labate C.A."/>
        </authorList>
    </citation>
    <scope>NUCLEOTIDE SEQUENCE</scope>
    <source>
        <strain evidence="1">MF-1</strain>
    </source>
</reference>
<evidence type="ECO:0000313" key="2">
    <source>
        <dbReference type="Proteomes" id="UP000765509"/>
    </source>
</evidence>
<dbReference type="InterPro" id="IPR050951">
    <property type="entry name" value="Retrovirus_Pol_polyprotein"/>
</dbReference>
<proteinExistence type="predicted"/>
<dbReference type="SUPFAM" id="SSF53098">
    <property type="entry name" value="Ribonuclease H-like"/>
    <property type="match status" value="1"/>
</dbReference>
<comment type="caution">
    <text evidence="1">The sequence shown here is derived from an EMBL/GenBank/DDBJ whole genome shotgun (WGS) entry which is preliminary data.</text>
</comment>
<dbReference type="Proteomes" id="UP000765509">
    <property type="component" value="Unassembled WGS sequence"/>
</dbReference>
<protein>
    <recommendedName>
        <fullName evidence="3">Integrase catalytic domain-containing protein</fullName>
    </recommendedName>
</protein>
<dbReference type="InterPro" id="IPR012337">
    <property type="entry name" value="RNaseH-like_sf"/>
</dbReference>
<gene>
    <name evidence="1" type="ORF">O181_077746</name>
</gene>
<sequence>MIQIQEPKSPCERVHIDWVTALPPGGDRSYNACLLLVYRYSKTPMFLTCHKDNTAMETAITIWNKFISHTGLFQNIISDRDPKFTSALWTNLHNLFGTKYHSQQVTIFKLMF</sequence>
<dbReference type="PANTHER" id="PTHR37984:SF5">
    <property type="entry name" value="PROTEIN NYNRIN-LIKE"/>
    <property type="match status" value="1"/>
</dbReference>
<accession>A0A9Q3ICD9</accession>